<dbReference type="GO" id="GO:0016787">
    <property type="term" value="F:hydrolase activity"/>
    <property type="evidence" value="ECO:0007669"/>
    <property type="project" value="UniProtKB-KW"/>
</dbReference>
<dbReference type="PANTHER" id="PTHR43546:SF3">
    <property type="entry name" value="UPF0173 METAL-DEPENDENT HYDROLASE MJ1163"/>
    <property type="match status" value="1"/>
</dbReference>
<dbReference type="EMBL" id="MBTG01000020">
    <property type="protein sequence ID" value="OPH54847.1"/>
    <property type="molecule type" value="Genomic_DNA"/>
</dbReference>
<evidence type="ECO:0000256" key="2">
    <source>
        <dbReference type="ARBA" id="ARBA00034301"/>
    </source>
</evidence>
<keyword evidence="5" id="KW-0378">Hydrolase</keyword>
<dbReference type="Pfam" id="PF12706">
    <property type="entry name" value="Lactamase_B_2"/>
    <property type="match status" value="1"/>
</dbReference>
<organism evidence="5 6">
    <name type="scientific">Paenibacillus ferrarius</name>
    <dbReference type="NCBI Taxonomy" id="1469647"/>
    <lineage>
        <taxon>Bacteria</taxon>
        <taxon>Bacillati</taxon>
        <taxon>Bacillota</taxon>
        <taxon>Bacilli</taxon>
        <taxon>Bacillales</taxon>
        <taxon>Paenibacillaceae</taxon>
        <taxon>Paenibacillus</taxon>
    </lineage>
</organism>
<comment type="caution">
    <text evidence="5">The sequence shown here is derived from an EMBL/GenBank/DDBJ whole genome shotgun (WGS) entry which is preliminary data.</text>
</comment>
<name>A0A1V4HH49_9BACL</name>
<dbReference type="Gene3D" id="3.60.15.10">
    <property type="entry name" value="Ribonuclease Z/Hydroxyacylglutathione hydrolase-like"/>
    <property type="match status" value="1"/>
</dbReference>
<dbReference type="PANTHER" id="PTHR43546">
    <property type="entry name" value="UPF0173 METAL-DEPENDENT HYDROLASE MJ1163-RELATED"/>
    <property type="match status" value="1"/>
</dbReference>
<evidence type="ECO:0000313" key="5">
    <source>
        <dbReference type="EMBL" id="OPH54847.1"/>
    </source>
</evidence>
<dbReference type="InterPro" id="IPR036866">
    <property type="entry name" value="RibonucZ/Hydroxyglut_hydro"/>
</dbReference>
<proteinExistence type="predicted"/>
<evidence type="ECO:0000259" key="4">
    <source>
        <dbReference type="Pfam" id="PF12706"/>
    </source>
</evidence>
<sequence length="292" mass="32747">MLQWTGGNCVKPHEHPLIQEINNTNVPYGTLGIWFLGQESVIVKGAGITVYIDPFVSDDLEKQGTRRLYQPPITPEAITNADLCLITHEHADHLDPGTLRVLMRQNEKALVVAPAVCRELLVQIGGEASNVMDSDTERSQALFEGKLKIQAIPAAHEELEMNEQGQHRYVGYILELNGVTLYHAGDTLVYPGLPDVLSRYRIDLAMLPINGRDYFRTKQGIIGNMNYREAAKLVADLDVDTVIPLHYETFAGNAERPGYFVDELNEKYPQVKCQILARGERYVYVTPRAFLG</sequence>
<dbReference type="STRING" id="1469647.BC351_30620"/>
<dbReference type="AlphaFoldDB" id="A0A1V4HH49"/>
<comment type="function">
    <text evidence="2">Counteracts the endogenous Pycsar antiviral defense system. Phosphodiesterase that enables metal-dependent hydrolysis of host cyclic nucleotide Pycsar defense signals such as cCMP and cUMP.</text>
</comment>
<protein>
    <submittedName>
        <fullName evidence="5">MBL fold metallo-hydrolase</fullName>
    </submittedName>
</protein>
<accession>A0A1V4HH49</accession>
<gene>
    <name evidence="5" type="ORF">BC351_30620</name>
</gene>
<keyword evidence="6" id="KW-1185">Reference proteome</keyword>
<dbReference type="InterPro" id="IPR001279">
    <property type="entry name" value="Metallo-B-lactamas"/>
</dbReference>
<reference evidence="6" key="1">
    <citation type="submission" date="2016-07" db="EMBL/GenBank/DDBJ databases">
        <authorList>
            <person name="Florea S."/>
            <person name="Webb J.S."/>
            <person name="Jaromczyk J."/>
            <person name="Schardl C.L."/>
        </authorList>
    </citation>
    <scope>NUCLEOTIDE SEQUENCE [LARGE SCALE GENOMIC DNA]</scope>
    <source>
        <strain evidence="6">CY1</strain>
    </source>
</reference>
<feature type="domain" description="Metallo-beta-lactamase" evidence="4">
    <location>
        <begin position="50"/>
        <end position="247"/>
    </location>
</feature>
<dbReference type="SUPFAM" id="SSF56281">
    <property type="entry name" value="Metallo-hydrolase/oxidoreductase"/>
    <property type="match status" value="1"/>
</dbReference>
<evidence type="ECO:0000256" key="1">
    <source>
        <dbReference type="ARBA" id="ARBA00034221"/>
    </source>
</evidence>
<dbReference type="InterPro" id="IPR050114">
    <property type="entry name" value="UPF0173_UPF0282_UlaG_hydrolase"/>
</dbReference>
<comment type="catalytic activity">
    <reaction evidence="3">
        <text>3',5'-cyclic UMP + H2O = UMP + H(+)</text>
        <dbReference type="Rhea" id="RHEA:70575"/>
        <dbReference type="ChEBI" id="CHEBI:15377"/>
        <dbReference type="ChEBI" id="CHEBI:15378"/>
        <dbReference type="ChEBI" id="CHEBI:57865"/>
        <dbReference type="ChEBI" id="CHEBI:184387"/>
    </reaction>
    <physiologicalReaction direction="left-to-right" evidence="3">
        <dbReference type="Rhea" id="RHEA:70576"/>
    </physiologicalReaction>
</comment>
<comment type="catalytic activity">
    <reaction evidence="1">
        <text>3',5'-cyclic CMP + H2O = CMP + H(+)</text>
        <dbReference type="Rhea" id="RHEA:72675"/>
        <dbReference type="ChEBI" id="CHEBI:15377"/>
        <dbReference type="ChEBI" id="CHEBI:15378"/>
        <dbReference type="ChEBI" id="CHEBI:58003"/>
        <dbReference type="ChEBI" id="CHEBI:60377"/>
    </reaction>
    <physiologicalReaction direction="left-to-right" evidence="1">
        <dbReference type="Rhea" id="RHEA:72676"/>
    </physiologicalReaction>
</comment>
<evidence type="ECO:0000256" key="3">
    <source>
        <dbReference type="ARBA" id="ARBA00048505"/>
    </source>
</evidence>
<dbReference type="Proteomes" id="UP000190626">
    <property type="component" value="Unassembled WGS sequence"/>
</dbReference>
<evidence type="ECO:0000313" key="6">
    <source>
        <dbReference type="Proteomes" id="UP000190626"/>
    </source>
</evidence>